<reference evidence="2 3" key="1">
    <citation type="submission" date="2020-04" db="EMBL/GenBank/DDBJ databases">
        <title>Flammeovirga sp. SR4, a novel species isolated from seawater.</title>
        <authorList>
            <person name="Wang X."/>
        </authorList>
    </citation>
    <scope>NUCLEOTIDE SEQUENCE [LARGE SCALE GENOMIC DNA]</scope>
    <source>
        <strain evidence="2 3">ATCC 23126</strain>
    </source>
</reference>
<organism evidence="2 3">
    <name type="scientific">Flammeovirga aprica JL-4</name>
    <dbReference type="NCBI Taxonomy" id="694437"/>
    <lineage>
        <taxon>Bacteria</taxon>
        <taxon>Pseudomonadati</taxon>
        <taxon>Bacteroidota</taxon>
        <taxon>Cytophagia</taxon>
        <taxon>Cytophagales</taxon>
        <taxon>Flammeovirgaceae</taxon>
        <taxon>Flammeovirga</taxon>
    </lineage>
</organism>
<keyword evidence="3" id="KW-1185">Reference proteome</keyword>
<dbReference type="EMBL" id="JABANE010000073">
    <property type="protein sequence ID" value="NME70751.1"/>
    <property type="molecule type" value="Genomic_DNA"/>
</dbReference>
<dbReference type="AlphaFoldDB" id="A0A7X9XBH4"/>
<feature type="region of interest" description="Disordered" evidence="1">
    <location>
        <begin position="46"/>
        <end position="65"/>
    </location>
</feature>
<name>A0A7X9XBH4_9BACT</name>
<comment type="caution">
    <text evidence="2">The sequence shown here is derived from an EMBL/GenBank/DDBJ whole genome shotgun (WGS) entry which is preliminary data.</text>
</comment>
<evidence type="ECO:0000313" key="3">
    <source>
        <dbReference type="Proteomes" id="UP000576082"/>
    </source>
</evidence>
<feature type="compositionally biased region" description="Basic residues" evidence="1">
    <location>
        <begin position="55"/>
        <end position="65"/>
    </location>
</feature>
<sequence length="65" mass="7966">MKNTKKTFIEKDSPRSLKKMELKRLHKKLKMDLKFDPDNRKLKKEYERVNNLLKPKAKRKDIPKK</sequence>
<protein>
    <submittedName>
        <fullName evidence="2">Uncharacterized protein</fullName>
    </submittedName>
</protein>
<evidence type="ECO:0000256" key="1">
    <source>
        <dbReference type="SAM" id="MobiDB-lite"/>
    </source>
</evidence>
<accession>A0A7X9XBH4</accession>
<proteinExistence type="predicted"/>
<dbReference type="Proteomes" id="UP000576082">
    <property type="component" value="Unassembled WGS sequence"/>
</dbReference>
<evidence type="ECO:0000313" key="2">
    <source>
        <dbReference type="EMBL" id="NME70751.1"/>
    </source>
</evidence>
<gene>
    <name evidence="2" type="ORF">HHU12_22450</name>
</gene>
<dbReference type="RefSeq" id="WP_169658982.1">
    <property type="nucleotide sequence ID" value="NZ_JABANE010000073.1"/>
</dbReference>